<comment type="caution">
    <text evidence="2">The sequence shown here is derived from an EMBL/GenBank/DDBJ whole genome shotgun (WGS) entry which is preliminary data.</text>
</comment>
<name>A0A9P5XXS1_9AGAR</name>
<dbReference type="EMBL" id="MU150364">
    <property type="protein sequence ID" value="KAF9457625.1"/>
    <property type="molecule type" value="Genomic_DNA"/>
</dbReference>
<reference evidence="2" key="1">
    <citation type="submission" date="2020-11" db="EMBL/GenBank/DDBJ databases">
        <authorList>
            <consortium name="DOE Joint Genome Institute"/>
            <person name="Ahrendt S."/>
            <person name="Riley R."/>
            <person name="Andreopoulos W."/>
            <person name="Labutti K."/>
            <person name="Pangilinan J."/>
            <person name="Ruiz-Duenas F.J."/>
            <person name="Barrasa J.M."/>
            <person name="Sanchez-Garcia M."/>
            <person name="Camarero S."/>
            <person name="Miyauchi S."/>
            <person name="Serrano A."/>
            <person name="Linde D."/>
            <person name="Babiker R."/>
            <person name="Drula E."/>
            <person name="Ayuso-Fernandez I."/>
            <person name="Pacheco R."/>
            <person name="Padilla G."/>
            <person name="Ferreira P."/>
            <person name="Barriuso J."/>
            <person name="Kellner H."/>
            <person name="Castanera R."/>
            <person name="Alfaro M."/>
            <person name="Ramirez L."/>
            <person name="Pisabarro A.G."/>
            <person name="Kuo A."/>
            <person name="Tritt A."/>
            <person name="Lipzen A."/>
            <person name="He G."/>
            <person name="Yan M."/>
            <person name="Ng V."/>
            <person name="Cullen D."/>
            <person name="Martin F."/>
            <person name="Rosso M.-N."/>
            <person name="Henrissat B."/>
            <person name="Hibbett D."/>
            <person name="Martinez A.T."/>
            <person name="Grigoriev I.V."/>
        </authorList>
    </citation>
    <scope>NUCLEOTIDE SEQUENCE</scope>
    <source>
        <strain evidence="2">CBS 247.69</strain>
    </source>
</reference>
<proteinExistence type="predicted"/>
<sequence>MGIWKCVTCFILGLILSPDGSVDVNFESQGISWLRRLMSERRWVINDYGFVGKKHEVYLGPIIFLEGGLDASTSTHMVCSRTQLRR</sequence>
<evidence type="ECO:0000313" key="3">
    <source>
        <dbReference type="Proteomes" id="UP000807353"/>
    </source>
</evidence>
<dbReference type="Proteomes" id="UP000807353">
    <property type="component" value="Unassembled WGS sequence"/>
</dbReference>
<dbReference type="AlphaFoldDB" id="A0A9P5XXS1"/>
<gene>
    <name evidence="2" type="ORF">BDZ94DRAFT_1272715</name>
</gene>
<keyword evidence="1" id="KW-0732">Signal</keyword>
<keyword evidence="3" id="KW-1185">Reference proteome</keyword>
<evidence type="ECO:0000313" key="2">
    <source>
        <dbReference type="EMBL" id="KAF9457625.1"/>
    </source>
</evidence>
<evidence type="ECO:0000256" key="1">
    <source>
        <dbReference type="SAM" id="SignalP"/>
    </source>
</evidence>
<protein>
    <submittedName>
        <fullName evidence="2">Uncharacterized protein</fullName>
    </submittedName>
</protein>
<accession>A0A9P5XXS1</accession>
<organism evidence="2 3">
    <name type="scientific">Collybia nuda</name>
    <dbReference type="NCBI Taxonomy" id="64659"/>
    <lineage>
        <taxon>Eukaryota</taxon>
        <taxon>Fungi</taxon>
        <taxon>Dikarya</taxon>
        <taxon>Basidiomycota</taxon>
        <taxon>Agaricomycotina</taxon>
        <taxon>Agaricomycetes</taxon>
        <taxon>Agaricomycetidae</taxon>
        <taxon>Agaricales</taxon>
        <taxon>Tricholomatineae</taxon>
        <taxon>Clitocybaceae</taxon>
        <taxon>Collybia</taxon>
    </lineage>
</organism>
<feature type="chain" id="PRO_5040405649" evidence="1">
    <location>
        <begin position="22"/>
        <end position="86"/>
    </location>
</feature>
<feature type="signal peptide" evidence="1">
    <location>
        <begin position="1"/>
        <end position="21"/>
    </location>
</feature>